<dbReference type="SMART" id="SM00710">
    <property type="entry name" value="PbH1"/>
    <property type="match status" value="3"/>
</dbReference>
<name>A0A150J6V5_9EURY</name>
<dbReference type="AlphaFoldDB" id="A0A150J6V5"/>
<reference evidence="2 3" key="1">
    <citation type="journal article" date="2016" name="ISME J.">
        <title>Chasing the elusive Euryarchaeota class WSA2: genomes reveal a uniquely fastidious methyl-reducing methanogen.</title>
        <authorList>
            <person name="Nobu M.K."/>
            <person name="Narihiro T."/>
            <person name="Kuroda K."/>
            <person name="Mei R."/>
            <person name="Liu W.T."/>
        </authorList>
    </citation>
    <scope>NUCLEOTIDE SEQUENCE [LARGE SCALE GENOMIC DNA]</scope>
    <source>
        <strain evidence="2">U1lsi0528_Bin055</strain>
    </source>
</reference>
<dbReference type="Proteomes" id="UP000075398">
    <property type="component" value="Unassembled WGS sequence"/>
</dbReference>
<dbReference type="Gene3D" id="2.160.20.10">
    <property type="entry name" value="Single-stranded right-handed beta-helix, Pectin lyase-like"/>
    <property type="match status" value="1"/>
</dbReference>
<proteinExistence type="predicted"/>
<accession>A0A150J6V5</accession>
<gene>
    <name evidence="2" type="ORF">AMQ22_00550</name>
</gene>
<dbReference type="InterPro" id="IPR039448">
    <property type="entry name" value="Beta_helix"/>
</dbReference>
<dbReference type="InterPro" id="IPR006626">
    <property type="entry name" value="PbH1"/>
</dbReference>
<evidence type="ECO:0000259" key="1">
    <source>
        <dbReference type="Pfam" id="PF13229"/>
    </source>
</evidence>
<dbReference type="SUPFAM" id="SSF51126">
    <property type="entry name" value="Pectin lyase-like"/>
    <property type="match status" value="1"/>
</dbReference>
<dbReference type="Pfam" id="PF13229">
    <property type="entry name" value="Beta_helix"/>
    <property type="match status" value="1"/>
</dbReference>
<comment type="caution">
    <text evidence="2">The sequence shown here is derived from an EMBL/GenBank/DDBJ whole genome shotgun (WGS) entry which is preliminary data.</text>
</comment>
<feature type="domain" description="Right handed beta helix" evidence="1">
    <location>
        <begin position="87"/>
        <end position="212"/>
    </location>
</feature>
<dbReference type="InterPro" id="IPR012334">
    <property type="entry name" value="Pectin_lyas_fold"/>
</dbReference>
<organism evidence="2 3">
    <name type="scientific">Candidatus Methanofastidiosum methylothiophilum</name>
    <dbReference type="NCBI Taxonomy" id="1705564"/>
    <lineage>
        <taxon>Archaea</taxon>
        <taxon>Methanobacteriati</taxon>
        <taxon>Methanobacteriota</taxon>
        <taxon>Stenosarchaea group</taxon>
        <taxon>Candidatus Methanofastidiosia</taxon>
        <taxon>Candidatus Methanofastidiosales</taxon>
        <taxon>Candidatus Methanofastidiosaceae</taxon>
        <taxon>Candidatus Methanofastidiosum</taxon>
    </lineage>
</organism>
<evidence type="ECO:0000313" key="3">
    <source>
        <dbReference type="Proteomes" id="UP000075398"/>
    </source>
</evidence>
<evidence type="ECO:0000313" key="2">
    <source>
        <dbReference type="EMBL" id="KYC52855.1"/>
    </source>
</evidence>
<protein>
    <recommendedName>
        <fullName evidence="1">Right handed beta helix domain-containing protein</fullName>
    </recommendedName>
</protein>
<dbReference type="EMBL" id="LNGC01000015">
    <property type="protein sequence ID" value="KYC52855.1"/>
    <property type="molecule type" value="Genomic_DNA"/>
</dbReference>
<dbReference type="InterPro" id="IPR011050">
    <property type="entry name" value="Pectin_lyase_fold/virulence"/>
</dbReference>
<sequence length="315" mass="33265">MVIIMNKIKSILIMSILLASIFALLSPVSAATYHVYPGDDIEAIIEGATSGDTIYVHAGTHYPTRTITVSGHPSIIGDSPSNTIIDFNNIGGGIDASSQDGFTIKNITVKNSAGHGILVDDECLVENCIVYGCGGDGFRVDEESTLKNCLSYDNVDDGFNDEEGCTYINCTAANNGGSGFYSEDGEDTLVNCIAVGNKDDGFDIWNSDSEILYSNAWGNSDVQYQGTSPGTGSISVDPFFMKGPLGDFYLFKSSPCVNKGSDSAINLGLSTGFTTNVKGAFDTGTVDMGYHYSSNGGSDSSLPIAKILEIIKSNQ</sequence>